<feature type="transmembrane region" description="Helical" evidence="2">
    <location>
        <begin position="6"/>
        <end position="22"/>
    </location>
</feature>
<feature type="compositionally biased region" description="Polar residues" evidence="1">
    <location>
        <begin position="110"/>
        <end position="122"/>
    </location>
</feature>
<dbReference type="EMBL" id="LGUF01000007">
    <property type="protein sequence ID" value="KON86999.1"/>
    <property type="molecule type" value="Genomic_DNA"/>
</dbReference>
<gene>
    <name evidence="3" type="ORF">AF332_09370</name>
</gene>
<reference evidence="4" key="1">
    <citation type="submission" date="2015-07" db="EMBL/GenBank/DDBJ databases">
        <title>Fjat-10036 dsm4.</title>
        <authorList>
            <person name="Liu B."/>
            <person name="Wang J."/>
            <person name="Zhu Y."/>
            <person name="Liu G."/>
            <person name="Chen Q."/>
            <person name="Chen Z."/>
            <person name="Lan J."/>
            <person name="Che J."/>
            <person name="Ge C."/>
            <person name="Shi H."/>
            <person name="Pan Z."/>
            <person name="Liu X."/>
        </authorList>
    </citation>
    <scope>NUCLEOTIDE SEQUENCE [LARGE SCALE GENOMIC DNA]</scope>
    <source>
        <strain evidence="4">DSM 4</strain>
    </source>
</reference>
<dbReference type="OrthoDB" id="2454451at2"/>
<comment type="caution">
    <text evidence="3">The sequence shown here is derived from an EMBL/GenBank/DDBJ whole genome shotgun (WGS) entry which is preliminary data.</text>
</comment>
<evidence type="ECO:0000313" key="4">
    <source>
        <dbReference type="Proteomes" id="UP000037109"/>
    </source>
</evidence>
<dbReference type="STRING" id="1459.AF332_09370"/>
<evidence type="ECO:0000256" key="1">
    <source>
        <dbReference type="SAM" id="MobiDB-lite"/>
    </source>
</evidence>
<organism evidence="3 4">
    <name type="scientific">Sporosarcina globispora</name>
    <name type="common">Bacillus globisporus</name>
    <dbReference type="NCBI Taxonomy" id="1459"/>
    <lineage>
        <taxon>Bacteria</taxon>
        <taxon>Bacillati</taxon>
        <taxon>Bacillota</taxon>
        <taxon>Bacilli</taxon>
        <taxon>Bacillales</taxon>
        <taxon>Caryophanaceae</taxon>
        <taxon>Sporosarcina</taxon>
    </lineage>
</organism>
<dbReference type="PATRIC" id="fig|1459.3.peg.1994"/>
<feature type="region of interest" description="Disordered" evidence="1">
    <location>
        <begin position="26"/>
        <end position="129"/>
    </location>
</feature>
<accession>A0A0M0GAZ2</accession>
<keyword evidence="2" id="KW-0472">Membrane</keyword>
<feature type="compositionally biased region" description="Basic and acidic residues" evidence="1">
    <location>
        <begin position="58"/>
        <end position="102"/>
    </location>
</feature>
<dbReference type="RefSeq" id="WP_053434352.1">
    <property type="nucleotide sequence ID" value="NZ_LGUF01000007.1"/>
</dbReference>
<evidence type="ECO:0000313" key="3">
    <source>
        <dbReference type="EMBL" id="KON86999.1"/>
    </source>
</evidence>
<keyword evidence="2" id="KW-1133">Transmembrane helix</keyword>
<dbReference type="Proteomes" id="UP000037109">
    <property type="component" value="Unassembled WGS sequence"/>
</dbReference>
<evidence type="ECO:0000256" key="2">
    <source>
        <dbReference type="SAM" id="Phobius"/>
    </source>
</evidence>
<proteinExistence type="predicted"/>
<keyword evidence="4" id="KW-1185">Reference proteome</keyword>
<name>A0A0M0GAZ2_SPOGL</name>
<feature type="compositionally biased region" description="Basic and acidic residues" evidence="1">
    <location>
        <begin position="38"/>
        <end position="50"/>
    </location>
</feature>
<sequence length="159" mass="18504">MEFLLENPFILIALIAFISSFFKKKKEKKPVKQTPRSLHQEQRTQTERSSADSALAEALKEEERQQAEKARRIEEEYRQRKQQAEERMNALQNQRRDAERKANAFAKAASNTKSEYQKQSSGAGHFEPRKQALVDGIIWSEILGPPRSKNPHRSLNRKQ</sequence>
<dbReference type="AlphaFoldDB" id="A0A0M0GAZ2"/>
<keyword evidence="2" id="KW-0812">Transmembrane</keyword>
<protein>
    <submittedName>
        <fullName evidence="3">Uncharacterized protein</fullName>
    </submittedName>
</protein>